<dbReference type="InterPro" id="IPR036280">
    <property type="entry name" value="Multihaem_cyt_sf"/>
</dbReference>
<feature type="domain" description="Cytochrome c7-like" evidence="1">
    <location>
        <begin position="126"/>
        <end position="210"/>
    </location>
</feature>
<protein>
    <submittedName>
        <fullName evidence="2">Cytochrome C</fullName>
    </submittedName>
</protein>
<organism evidence="2 3">
    <name type="scientific">Nannocystis pusilla</name>
    <dbReference type="NCBI Taxonomy" id="889268"/>
    <lineage>
        <taxon>Bacteria</taxon>
        <taxon>Pseudomonadati</taxon>
        <taxon>Myxococcota</taxon>
        <taxon>Polyangia</taxon>
        <taxon>Nannocystales</taxon>
        <taxon>Nannocystaceae</taxon>
        <taxon>Nannocystis</taxon>
    </lineage>
</organism>
<dbReference type="PANTHER" id="PTHR39425">
    <property type="entry name" value="LIPOPROTEIN CYTOCHROME C"/>
    <property type="match status" value="1"/>
</dbReference>
<dbReference type="Proteomes" id="UP001150924">
    <property type="component" value="Unassembled WGS sequence"/>
</dbReference>
<evidence type="ECO:0000259" key="1">
    <source>
        <dbReference type="Pfam" id="PF14522"/>
    </source>
</evidence>
<dbReference type="SUPFAM" id="SSF48695">
    <property type="entry name" value="Multiheme cytochromes"/>
    <property type="match status" value="1"/>
</dbReference>
<reference evidence="2" key="1">
    <citation type="submission" date="2022-11" db="EMBL/GenBank/DDBJ databases">
        <title>Minimal conservation of predation-associated metabolite biosynthetic gene clusters underscores biosynthetic potential of Myxococcota including descriptions for ten novel species: Archangium lansinium sp. nov., Myxococcus landrumus sp. nov., Nannocystis bai.</title>
        <authorList>
            <person name="Ahearne A."/>
            <person name="Stevens C."/>
            <person name="Phillips K."/>
        </authorList>
    </citation>
    <scope>NUCLEOTIDE SEQUENCE</scope>
    <source>
        <strain evidence="2">Na p29</strain>
    </source>
</reference>
<name>A0A9X3EV26_9BACT</name>
<dbReference type="InterPro" id="IPR029467">
    <property type="entry name" value="Cyt_c7-like"/>
</dbReference>
<evidence type="ECO:0000313" key="2">
    <source>
        <dbReference type="EMBL" id="MCY1009840.1"/>
    </source>
</evidence>
<dbReference type="AlphaFoldDB" id="A0A9X3EV26"/>
<dbReference type="Pfam" id="PF14522">
    <property type="entry name" value="Cytochrome_C7"/>
    <property type="match status" value="1"/>
</dbReference>
<comment type="caution">
    <text evidence="2">The sequence shown here is derived from an EMBL/GenBank/DDBJ whole genome shotgun (WGS) entry which is preliminary data.</text>
</comment>
<evidence type="ECO:0000313" key="3">
    <source>
        <dbReference type="Proteomes" id="UP001150924"/>
    </source>
</evidence>
<sequence length="210" mass="23562">MAQLFRPSADRRVRLVLWGLPLGLTLAGVVGYYLSSSDWSTGVGNPLAQPVPFSHDHHVGGLGLDCRYCHETVERAAFAGVPPTETCMHCHAHLFADAPLLATVRDSWNDDRPIRWQRVHDLPDFVYFDHSIHVHAGVGCETCHGRVDRMPRIRRFADLSMKWCLECHRDPTPHLRPPDAVFVMGWRPDPDAPPVALADAPHVSCSECHR</sequence>
<proteinExistence type="predicted"/>
<keyword evidence="3" id="KW-1185">Reference proteome</keyword>
<accession>A0A9X3EV26</accession>
<dbReference type="RefSeq" id="WP_267772561.1">
    <property type="nucleotide sequence ID" value="NZ_JAPNKE010000002.1"/>
</dbReference>
<dbReference type="EMBL" id="JAPNKE010000002">
    <property type="protein sequence ID" value="MCY1009840.1"/>
    <property type="molecule type" value="Genomic_DNA"/>
</dbReference>
<dbReference type="CDD" id="cd08168">
    <property type="entry name" value="Cytochrom_C3"/>
    <property type="match status" value="1"/>
</dbReference>
<dbReference type="PANTHER" id="PTHR39425:SF1">
    <property type="entry name" value="CYTOCHROME C7-LIKE DOMAIN-CONTAINING PROTEIN"/>
    <property type="match status" value="1"/>
</dbReference>
<dbReference type="Gene3D" id="3.90.10.10">
    <property type="entry name" value="Cytochrome C3"/>
    <property type="match status" value="2"/>
</dbReference>
<gene>
    <name evidence="2" type="ORF">OV079_30630</name>
</gene>